<evidence type="ECO:0000256" key="3">
    <source>
        <dbReference type="ARBA" id="ARBA00022989"/>
    </source>
</evidence>
<comment type="caution">
    <text evidence="7">The sequence shown here is derived from an EMBL/GenBank/DDBJ whole genome shotgun (WGS) entry which is preliminary data.</text>
</comment>
<proteinExistence type="predicted"/>
<evidence type="ECO:0000256" key="5">
    <source>
        <dbReference type="SAM" id="Phobius"/>
    </source>
</evidence>
<feature type="transmembrane region" description="Helical" evidence="5">
    <location>
        <begin position="193"/>
        <end position="215"/>
    </location>
</feature>
<feature type="transmembrane region" description="Helical" evidence="5">
    <location>
        <begin position="138"/>
        <end position="157"/>
    </location>
</feature>
<name>A0ABP0HG32_9DINO</name>
<evidence type="ECO:0000313" key="8">
    <source>
        <dbReference type="Proteomes" id="UP001642464"/>
    </source>
</evidence>
<gene>
    <name evidence="7" type="ORF">SCF082_LOCUS1700</name>
</gene>
<accession>A0ABP0HG32</accession>
<dbReference type="EMBL" id="CAXAMM010000825">
    <property type="protein sequence ID" value="CAK8989174.1"/>
    <property type="molecule type" value="Genomic_DNA"/>
</dbReference>
<evidence type="ECO:0000256" key="4">
    <source>
        <dbReference type="ARBA" id="ARBA00023136"/>
    </source>
</evidence>
<organism evidence="7 8">
    <name type="scientific">Durusdinium trenchii</name>
    <dbReference type="NCBI Taxonomy" id="1381693"/>
    <lineage>
        <taxon>Eukaryota</taxon>
        <taxon>Sar</taxon>
        <taxon>Alveolata</taxon>
        <taxon>Dinophyceae</taxon>
        <taxon>Suessiales</taxon>
        <taxon>Symbiodiniaceae</taxon>
        <taxon>Durusdinium</taxon>
    </lineage>
</organism>
<sequence>MAAGLSGQKIPKEYGQTAPFFRLAALVVDLICRGASDLQHSDHRISVPPCAVISAWMANGYASAHLCNITALLGAAYAFGSNVWLLRYGPRMYAVCCKESTWLGKEAFSTIQAACFPEYFALQSGSCILALGGAPSSWAKLLMTIATMLALVNQLVLGPRTAQLMVKLYDTSTGSADQPLLDGSSDVKKTFGMVHGISMLLDLLNLFAVFAYLCMVAG</sequence>
<evidence type="ECO:0000256" key="2">
    <source>
        <dbReference type="ARBA" id="ARBA00022692"/>
    </source>
</evidence>
<dbReference type="InterPro" id="IPR025423">
    <property type="entry name" value="TMEM205-like"/>
</dbReference>
<evidence type="ECO:0000259" key="6">
    <source>
        <dbReference type="Pfam" id="PF13664"/>
    </source>
</evidence>
<keyword evidence="8" id="KW-1185">Reference proteome</keyword>
<keyword evidence="3 5" id="KW-1133">Transmembrane helix</keyword>
<protein>
    <recommendedName>
        <fullName evidence="6">TMEM205-like domain-containing protein</fullName>
    </recommendedName>
</protein>
<feature type="domain" description="TMEM205-like" evidence="6">
    <location>
        <begin position="74"/>
        <end position="167"/>
    </location>
</feature>
<comment type="subcellular location">
    <subcellularLocation>
        <location evidence="1">Membrane</location>
    </subcellularLocation>
</comment>
<evidence type="ECO:0000256" key="1">
    <source>
        <dbReference type="ARBA" id="ARBA00004370"/>
    </source>
</evidence>
<dbReference type="Pfam" id="PF13664">
    <property type="entry name" value="DUF4149"/>
    <property type="match status" value="1"/>
</dbReference>
<reference evidence="7 8" key="1">
    <citation type="submission" date="2024-02" db="EMBL/GenBank/DDBJ databases">
        <authorList>
            <person name="Chen Y."/>
            <person name="Shah S."/>
            <person name="Dougan E. K."/>
            <person name="Thang M."/>
            <person name="Chan C."/>
        </authorList>
    </citation>
    <scope>NUCLEOTIDE SEQUENCE [LARGE SCALE GENOMIC DNA]</scope>
</reference>
<keyword evidence="4 5" id="KW-0472">Membrane</keyword>
<dbReference type="Proteomes" id="UP001642464">
    <property type="component" value="Unassembled WGS sequence"/>
</dbReference>
<keyword evidence="2 5" id="KW-0812">Transmembrane</keyword>
<evidence type="ECO:0000313" key="7">
    <source>
        <dbReference type="EMBL" id="CAK8989174.1"/>
    </source>
</evidence>